<name>A0A0D8I940_9CLOT</name>
<dbReference type="GO" id="GO:0015128">
    <property type="term" value="F:gluconate transmembrane transporter activity"/>
    <property type="evidence" value="ECO:0007669"/>
    <property type="project" value="InterPro"/>
</dbReference>
<organism evidence="1 2">
    <name type="scientific">Clostridium aceticum</name>
    <dbReference type="NCBI Taxonomy" id="84022"/>
    <lineage>
        <taxon>Bacteria</taxon>
        <taxon>Bacillati</taxon>
        <taxon>Bacillota</taxon>
        <taxon>Clostridia</taxon>
        <taxon>Eubacteriales</taxon>
        <taxon>Clostridiaceae</taxon>
        <taxon>Clostridium</taxon>
    </lineage>
</organism>
<protein>
    <submittedName>
        <fullName evidence="1">Gluconate permease</fullName>
    </submittedName>
</protein>
<accession>A0A0D8I940</accession>
<proteinExistence type="predicted"/>
<dbReference type="GO" id="GO:0005886">
    <property type="term" value="C:plasma membrane"/>
    <property type="evidence" value="ECO:0007669"/>
    <property type="project" value="TreeGrafter"/>
</dbReference>
<dbReference type="PANTHER" id="PTHR30354">
    <property type="entry name" value="GNT FAMILY GLUCONATE TRANSPORTER"/>
    <property type="match status" value="1"/>
</dbReference>
<keyword evidence="2" id="KW-1185">Reference proteome</keyword>
<dbReference type="Pfam" id="PF02447">
    <property type="entry name" value="GntP_permease"/>
    <property type="match status" value="1"/>
</dbReference>
<dbReference type="AlphaFoldDB" id="A0A0D8I940"/>
<dbReference type="PANTHER" id="PTHR30354:SF11">
    <property type="entry name" value="PERMEASE"/>
    <property type="match status" value="1"/>
</dbReference>
<dbReference type="InterPro" id="IPR003474">
    <property type="entry name" value="Glcn_transporter"/>
</dbReference>
<dbReference type="RefSeq" id="WP_044825344.1">
    <property type="nucleotide sequence ID" value="NZ_CP009687.1"/>
</dbReference>
<evidence type="ECO:0000313" key="1">
    <source>
        <dbReference type="EMBL" id="AKL95877.1"/>
    </source>
</evidence>
<dbReference type="Proteomes" id="UP000035704">
    <property type="component" value="Chromosome"/>
</dbReference>
<reference evidence="1 2" key="1">
    <citation type="submission" date="2014-10" db="EMBL/GenBank/DDBJ databases">
        <title>Genome sequence of Clostridium aceticum DSM 1496.</title>
        <authorList>
            <person name="Poehlein A."/>
            <person name="Schiel-Bengelsdorf B."/>
            <person name="Gottschalk G."/>
            <person name="Duerre P."/>
            <person name="Daniel R."/>
        </authorList>
    </citation>
    <scope>NUCLEOTIDE SEQUENCE [LARGE SCALE GENOMIC DNA]</scope>
    <source>
        <strain evidence="1 2">DSM 1496</strain>
    </source>
</reference>
<dbReference type="STRING" id="84022.CACET_c24320"/>
<sequence>MVTGPMLIVIFLLSIAILLVSIIKFKLNAFLSLLLTALITGFLVRMPLEKIGGHISGGFGGTLGGIGIVTGLGVMLGKFLYESGGIEVMANAMIRQFGEKNSPLAITMSGFVTGIPVFGDVVYVMFAPMIRALSKKTGISQLIYVGGIAVATSAAFSVVIPTPAPLAVAEIYGLDIGIFFIYALIVGLVGSLAGLAWAYFVVRRDEKKGRVFVMEEVEGEEYDESTENTMVSAGELHATDTTAVSLSNGKVNAPSPAAAFSVLILPIALILIGSFGGMWLAQGTTLQKFIAFIGDKNIALLLGVFYAMISLRRYIEKPISDCLMEAADQVGLILLITGAGGAFGRIISETGIGYYLAETLSSFNISIILLAFILSQIIRAAQGSGTVAMLTTAAIVVEMIAKTNVAPALVALATCAGAVGLSLPNDSGFWAVSRFNRISEQDTLKLWSFGGLFAGLAMLLTIFILSLGQGFLPGM</sequence>
<dbReference type="KEGG" id="cace:CACET_c24320"/>
<dbReference type="EMBL" id="CP009687">
    <property type="protein sequence ID" value="AKL95877.1"/>
    <property type="molecule type" value="Genomic_DNA"/>
</dbReference>
<dbReference type="PATRIC" id="fig|84022.5.peg.808"/>
<gene>
    <name evidence="1" type="ORF">CACET_c24320</name>
</gene>
<evidence type="ECO:0000313" key="2">
    <source>
        <dbReference type="Proteomes" id="UP000035704"/>
    </source>
</evidence>
<dbReference type="NCBIfam" id="TIGR00791">
    <property type="entry name" value="gntP"/>
    <property type="match status" value="1"/>
</dbReference>
<dbReference type="OrthoDB" id="9787129at2"/>